<gene>
    <name evidence="2" type="ORF">KIL84_008834</name>
</gene>
<dbReference type="AlphaFoldDB" id="A0A9D3X8C9"/>
<dbReference type="EMBL" id="JAHDVG010000479">
    <property type="protein sequence ID" value="KAH1174843.1"/>
    <property type="molecule type" value="Genomic_DNA"/>
</dbReference>
<reference evidence="2" key="1">
    <citation type="submission" date="2021-09" db="EMBL/GenBank/DDBJ databases">
        <title>The genome of Mauremys mutica provides insights into the evolution of semi-aquatic lifestyle.</title>
        <authorList>
            <person name="Gong S."/>
            <person name="Gao Y."/>
        </authorList>
    </citation>
    <scope>NUCLEOTIDE SEQUENCE</scope>
    <source>
        <strain evidence="2">MM-2020</strain>
        <tissue evidence="2">Muscle</tissue>
    </source>
</reference>
<feature type="region of interest" description="Disordered" evidence="1">
    <location>
        <begin position="1"/>
        <end position="76"/>
    </location>
</feature>
<dbReference type="Proteomes" id="UP000827986">
    <property type="component" value="Unassembled WGS sequence"/>
</dbReference>
<comment type="caution">
    <text evidence="2">The sequence shown here is derived from an EMBL/GenBank/DDBJ whole genome shotgun (WGS) entry which is preliminary data.</text>
</comment>
<proteinExistence type="predicted"/>
<evidence type="ECO:0000256" key="1">
    <source>
        <dbReference type="SAM" id="MobiDB-lite"/>
    </source>
</evidence>
<organism evidence="2 3">
    <name type="scientific">Mauremys mutica</name>
    <name type="common">yellowpond turtle</name>
    <dbReference type="NCBI Taxonomy" id="74926"/>
    <lineage>
        <taxon>Eukaryota</taxon>
        <taxon>Metazoa</taxon>
        <taxon>Chordata</taxon>
        <taxon>Craniata</taxon>
        <taxon>Vertebrata</taxon>
        <taxon>Euteleostomi</taxon>
        <taxon>Archelosauria</taxon>
        <taxon>Testudinata</taxon>
        <taxon>Testudines</taxon>
        <taxon>Cryptodira</taxon>
        <taxon>Durocryptodira</taxon>
        <taxon>Testudinoidea</taxon>
        <taxon>Geoemydidae</taxon>
        <taxon>Geoemydinae</taxon>
        <taxon>Mauremys</taxon>
    </lineage>
</organism>
<protein>
    <submittedName>
        <fullName evidence="2">Uncharacterized protein</fullName>
    </submittedName>
</protein>
<keyword evidence="3" id="KW-1185">Reference proteome</keyword>
<evidence type="ECO:0000313" key="3">
    <source>
        <dbReference type="Proteomes" id="UP000827986"/>
    </source>
</evidence>
<evidence type="ECO:0000313" key="2">
    <source>
        <dbReference type="EMBL" id="KAH1174843.1"/>
    </source>
</evidence>
<name>A0A9D3X8C9_9SAUR</name>
<sequence length="105" mass="11226">MAFPRRRTPPTPPSSMPSCLILSAPHPYNASETGASTRLPPGSSLAQPHARVGWSPLSTQQLPLPLPGNPSLEKSPDVSLDTVVHLRFVLIQAPAWHPNPLPGTE</sequence>
<accession>A0A9D3X8C9</accession>